<dbReference type="PANTHER" id="PTHR13194">
    <property type="entry name" value="COMPLEX I INTERMEDIATE-ASSOCIATED PROTEIN 30"/>
    <property type="match status" value="1"/>
</dbReference>
<comment type="caution">
    <text evidence="4">The sequence shown here is derived from an EMBL/GenBank/DDBJ whole genome shotgun (WGS) entry which is preliminary data.</text>
</comment>
<dbReference type="Proteomes" id="UP000185904">
    <property type="component" value="Unassembled WGS sequence"/>
</dbReference>
<dbReference type="SUPFAM" id="SSF49785">
    <property type="entry name" value="Galactose-binding domain-like"/>
    <property type="match status" value="1"/>
</dbReference>
<dbReference type="InterPro" id="IPR039131">
    <property type="entry name" value="NDUFAF1"/>
</dbReference>
<dbReference type="OrthoDB" id="426386at2759"/>
<comment type="similarity">
    <text evidence="1">Belongs to the CIA30 family.</text>
</comment>
<evidence type="ECO:0000259" key="3">
    <source>
        <dbReference type="Pfam" id="PF08547"/>
    </source>
</evidence>
<name>A0A178BZH7_9EURO</name>
<organism evidence="4 5">
    <name type="scientific">Fonsecaea nubica</name>
    <dbReference type="NCBI Taxonomy" id="856822"/>
    <lineage>
        <taxon>Eukaryota</taxon>
        <taxon>Fungi</taxon>
        <taxon>Dikarya</taxon>
        <taxon>Ascomycota</taxon>
        <taxon>Pezizomycotina</taxon>
        <taxon>Eurotiomycetes</taxon>
        <taxon>Chaetothyriomycetidae</taxon>
        <taxon>Chaetothyriales</taxon>
        <taxon>Herpotrichiellaceae</taxon>
        <taxon>Fonsecaea</taxon>
    </lineage>
</organism>
<keyword evidence="5" id="KW-1185">Reference proteome</keyword>
<feature type="region of interest" description="Disordered" evidence="2">
    <location>
        <begin position="215"/>
        <end position="241"/>
    </location>
</feature>
<dbReference type="RefSeq" id="XP_022494690.1">
    <property type="nucleotide sequence ID" value="XM_022649355.1"/>
</dbReference>
<proteinExistence type="inferred from homology"/>
<dbReference type="PANTHER" id="PTHR13194:SF19">
    <property type="entry name" value="NAD(P)-BINDING ROSSMANN-FOLD SUPERFAMILY PROTEIN"/>
    <property type="match status" value="1"/>
</dbReference>
<reference evidence="4 5" key="1">
    <citation type="submission" date="2016-03" db="EMBL/GenBank/DDBJ databases">
        <title>The draft genome sequence of Fonsecaea nubica causative agent of cutaneous subcutaneous infection in human host.</title>
        <authorList>
            <person name="Costa F."/>
            <person name="Sybren D.H."/>
            <person name="Raittz R.T."/>
            <person name="Weiss V.A."/>
            <person name="Leao A.C."/>
            <person name="Gomes R."/>
            <person name="De Souza E.M."/>
            <person name="Pedrosa F.O."/>
            <person name="Steffens M.B."/>
            <person name="Bombassaro A."/>
            <person name="Tadra-Sfeir M.Z."/>
            <person name="Moreno L.F."/>
            <person name="Najafzadeh M.J."/>
            <person name="Felipe M.S."/>
            <person name="Teixeira M."/>
            <person name="Sun J."/>
            <person name="Xi L."/>
            <person name="Castro M.A."/>
            <person name="Vicente V.A."/>
        </authorList>
    </citation>
    <scope>NUCLEOTIDE SEQUENCE [LARGE SCALE GENOMIC DNA]</scope>
    <source>
        <strain evidence="4 5">CBS 269.64</strain>
    </source>
</reference>
<dbReference type="InterPro" id="IPR008979">
    <property type="entry name" value="Galactose-bd-like_sf"/>
</dbReference>
<protein>
    <recommendedName>
        <fullName evidence="3">NADH:ubiquinone oxidoreductase intermediate-associated protein 30 domain-containing protein</fullName>
    </recommendedName>
</protein>
<feature type="domain" description="NADH:ubiquinone oxidoreductase intermediate-associated protein 30" evidence="3">
    <location>
        <begin position="14"/>
        <end position="193"/>
    </location>
</feature>
<evidence type="ECO:0000313" key="5">
    <source>
        <dbReference type="Proteomes" id="UP000185904"/>
    </source>
</evidence>
<gene>
    <name evidence="4" type="ORF">AYO20_11102</name>
</gene>
<dbReference type="InterPro" id="IPR013857">
    <property type="entry name" value="NADH-UbQ_OxRdtase-assoc_prot30"/>
</dbReference>
<dbReference type="Pfam" id="PF08547">
    <property type="entry name" value="CIA30"/>
    <property type="match status" value="1"/>
</dbReference>
<evidence type="ECO:0000256" key="2">
    <source>
        <dbReference type="SAM" id="MobiDB-lite"/>
    </source>
</evidence>
<sequence>MAVEGLPRDFRGWRLHQWTSSDDRVRGGKSQSFLESRGTAAYFHGTLDITALGGAGFASQRTMGEDQHWNLESFAGIEVSIDLSQSDDNVYTLILKDELLPPNASDGREQATVSWEYDFSKSKCRPFPQIDSSTTTTTSSYQSVFVPWDHFKPTYRGKLVNTPKSLDLSNIRRVSIMIRSFFGAQHGDFHVRVLSIVAVAVSSTKPARMLSTVAGNASSHQKDAQVATTAAVSGNGRRDGE</sequence>
<accession>A0A178BZH7</accession>
<dbReference type="EMBL" id="LVCJ01000133">
    <property type="protein sequence ID" value="OAL23040.1"/>
    <property type="molecule type" value="Genomic_DNA"/>
</dbReference>
<dbReference type="GO" id="GO:0051082">
    <property type="term" value="F:unfolded protein binding"/>
    <property type="evidence" value="ECO:0007669"/>
    <property type="project" value="TreeGrafter"/>
</dbReference>
<evidence type="ECO:0000313" key="4">
    <source>
        <dbReference type="EMBL" id="OAL23040.1"/>
    </source>
</evidence>
<dbReference type="AlphaFoldDB" id="A0A178BZH7"/>
<dbReference type="GeneID" id="34594487"/>
<evidence type="ECO:0000256" key="1">
    <source>
        <dbReference type="ARBA" id="ARBA00007884"/>
    </source>
</evidence>
<dbReference type="GO" id="GO:0010257">
    <property type="term" value="P:NADH dehydrogenase complex assembly"/>
    <property type="evidence" value="ECO:0007669"/>
    <property type="project" value="TreeGrafter"/>
</dbReference>